<dbReference type="SUPFAM" id="SSF89946">
    <property type="entry name" value="Hypothetical protein VC0424"/>
    <property type="match status" value="1"/>
</dbReference>
<gene>
    <name evidence="2" type="ORF">EDC91_102107</name>
</gene>
<dbReference type="Proteomes" id="UP000294832">
    <property type="component" value="Unassembled WGS sequence"/>
</dbReference>
<evidence type="ECO:0000259" key="1">
    <source>
        <dbReference type="Pfam" id="PF06877"/>
    </source>
</evidence>
<organism evidence="2 3">
    <name type="scientific">Shewanella fodinae</name>
    <dbReference type="NCBI Taxonomy" id="552357"/>
    <lineage>
        <taxon>Bacteria</taxon>
        <taxon>Pseudomonadati</taxon>
        <taxon>Pseudomonadota</taxon>
        <taxon>Gammaproteobacteria</taxon>
        <taxon>Alteromonadales</taxon>
        <taxon>Shewanellaceae</taxon>
        <taxon>Shewanella</taxon>
    </lineage>
</organism>
<accession>A0A4R2FH59</accession>
<evidence type="ECO:0000313" key="2">
    <source>
        <dbReference type="EMBL" id="TCN90195.1"/>
    </source>
</evidence>
<evidence type="ECO:0000313" key="3">
    <source>
        <dbReference type="Proteomes" id="UP000294832"/>
    </source>
</evidence>
<dbReference type="RefSeq" id="WP_133037769.1">
    <property type="nucleotide sequence ID" value="NZ_SLWF01000002.1"/>
</dbReference>
<dbReference type="InterPro" id="IPR009671">
    <property type="entry name" value="RraB_dom"/>
</dbReference>
<comment type="caution">
    <text evidence="2">The sequence shown here is derived from an EMBL/GenBank/DDBJ whole genome shotgun (WGS) entry which is preliminary data.</text>
</comment>
<name>A0A4R2FH59_9GAMM</name>
<dbReference type="EMBL" id="SLWF01000002">
    <property type="protein sequence ID" value="TCN90195.1"/>
    <property type="molecule type" value="Genomic_DNA"/>
</dbReference>
<dbReference type="Pfam" id="PF06877">
    <property type="entry name" value="RraB"/>
    <property type="match status" value="1"/>
</dbReference>
<protein>
    <submittedName>
        <fullName evidence="2">Regulator of ribonuclease activity B</fullName>
    </submittedName>
</protein>
<dbReference type="AlphaFoldDB" id="A0A4R2FH59"/>
<reference evidence="2 3" key="1">
    <citation type="submission" date="2019-03" db="EMBL/GenBank/DDBJ databases">
        <title>Freshwater and sediment microbial communities from various areas in North America, analyzing microbe dynamics in response to fracking.</title>
        <authorList>
            <person name="Lamendella R."/>
        </authorList>
    </citation>
    <scope>NUCLEOTIDE SEQUENCE [LARGE SCALE GENOMIC DNA]</scope>
    <source>
        <strain evidence="2 3">74A</strain>
    </source>
</reference>
<dbReference type="InterPro" id="IPR036701">
    <property type="entry name" value="RraB-like_sf"/>
</dbReference>
<sequence>MQFPDDDNGQMLQAMSDSGMDLSRAMAVDFFLVFADQRDAESALEDLTATGHGDDVELNFNDEIEKWEVIVSVEMVPEYDAIVAKETELNDFAAEFDGMTDGWGVMQHQDGDAFADNDDEHECDEHCHH</sequence>
<dbReference type="OrthoDB" id="5769880at2"/>
<dbReference type="Gene3D" id="3.30.70.970">
    <property type="entry name" value="RraB-like"/>
    <property type="match status" value="1"/>
</dbReference>
<keyword evidence="3" id="KW-1185">Reference proteome</keyword>
<feature type="domain" description="Regulator of ribonuclease activity B" evidence="1">
    <location>
        <begin position="6"/>
        <end position="105"/>
    </location>
</feature>
<proteinExistence type="predicted"/>